<organism evidence="2 3">
    <name type="scientific">Pteropus alecto</name>
    <name type="common">Black flying fox</name>
    <dbReference type="NCBI Taxonomy" id="9402"/>
    <lineage>
        <taxon>Eukaryota</taxon>
        <taxon>Metazoa</taxon>
        <taxon>Chordata</taxon>
        <taxon>Craniata</taxon>
        <taxon>Vertebrata</taxon>
        <taxon>Euteleostomi</taxon>
        <taxon>Mammalia</taxon>
        <taxon>Eutheria</taxon>
        <taxon>Laurasiatheria</taxon>
        <taxon>Chiroptera</taxon>
        <taxon>Yinpterochiroptera</taxon>
        <taxon>Pteropodoidea</taxon>
        <taxon>Pteropodidae</taxon>
        <taxon>Pteropodinae</taxon>
        <taxon>Pteropus</taxon>
    </lineage>
</organism>
<evidence type="ECO:0000313" key="3">
    <source>
        <dbReference type="Proteomes" id="UP000010552"/>
    </source>
</evidence>
<dbReference type="AlphaFoldDB" id="L5JUV4"/>
<reference evidence="3" key="1">
    <citation type="journal article" date="2013" name="Science">
        <title>Comparative analysis of bat genomes provides insight into the evolution of flight and immunity.</title>
        <authorList>
            <person name="Zhang G."/>
            <person name="Cowled C."/>
            <person name="Shi Z."/>
            <person name="Huang Z."/>
            <person name="Bishop-Lilly K.A."/>
            <person name="Fang X."/>
            <person name="Wynne J.W."/>
            <person name="Xiong Z."/>
            <person name="Baker M.L."/>
            <person name="Zhao W."/>
            <person name="Tachedjian M."/>
            <person name="Zhu Y."/>
            <person name="Zhou P."/>
            <person name="Jiang X."/>
            <person name="Ng J."/>
            <person name="Yang L."/>
            <person name="Wu L."/>
            <person name="Xiao J."/>
            <person name="Feng Y."/>
            <person name="Chen Y."/>
            <person name="Sun X."/>
            <person name="Zhang Y."/>
            <person name="Marsh G.A."/>
            <person name="Crameri G."/>
            <person name="Broder C.C."/>
            <person name="Frey K.G."/>
            <person name="Wang L.F."/>
            <person name="Wang J."/>
        </authorList>
    </citation>
    <scope>NUCLEOTIDE SEQUENCE [LARGE SCALE GENOMIC DNA]</scope>
</reference>
<dbReference type="Proteomes" id="UP000010552">
    <property type="component" value="Unassembled WGS sequence"/>
</dbReference>
<protein>
    <submittedName>
        <fullName evidence="2">Uncharacterized protein</fullName>
    </submittedName>
</protein>
<feature type="region of interest" description="Disordered" evidence="1">
    <location>
        <begin position="1"/>
        <end position="42"/>
    </location>
</feature>
<keyword evidence="3" id="KW-1185">Reference proteome</keyword>
<proteinExistence type="predicted"/>
<name>L5JUV4_PTEAL</name>
<feature type="region of interest" description="Disordered" evidence="1">
    <location>
        <begin position="71"/>
        <end position="108"/>
    </location>
</feature>
<accession>L5JUV4</accession>
<evidence type="ECO:0000313" key="2">
    <source>
        <dbReference type="EMBL" id="ELK02083.1"/>
    </source>
</evidence>
<evidence type="ECO:0000256" key="1">
    <source>
        <dbReference type="SAM" id="MobiDB-lite"/>
    </source>
</evidence>
<sequence length="108" mass="11412">MALLSPASINLYSDEEPLEGGKGGGGETMTHNHRSTGTNIEGVVYASPENGELDMSMKEDGSLKCVYTAPVDPAMPTGHIMPRTQLGSGNKESEDTESPFWQQGVAIA</sequence>
<dbReference type="InParanoid" id="L5JUV4"/>
<dbReference type="EMBL" id="KB031148">
    <property type="protein sequence ID" value="ELK02083.1"/>
    <property type="molecule type" value="Genomic_DNA"/>
</dbReference>
<gene>
    <name evidence="2" type="ORF">PAL_GLEAN10015088</name>
</gene>